<dbReference type="NCBIfam" id="TIGR02985">
    <property type="entry name" value="Sig70_bacteroi1"/>
    <property type="match status" value="1"/>
</dbReference>
<evidence type="ECO:0000256" key="1">
    <source>
        <dbReference type="ARBA" id="ARBA00010641"/>
    </source>
</evidence>
<dbReference type="InterPro" id="IPR013324">
    <property type="entry name" value="RNA_pol_sigma_r3/r4-like"/>
</dbReference>
<sequence length="190" mass="22146">MESNDNHLIGLIKSGSQTAFDTAYLNYFKQLQRYAFTFTKDNDEAEELIQNVFCRIWEKRTQLDANGQLKSFLYRAVHNECLNYLKHQNVKLSFNNYQQENASITSDPVKEMAAQELEKQLYLAINELPGQCRTIFQLSRIEQLKYQQIADQLNLSIKTVENQMGKALKTLRLKLVNFLPILLIYLTKGL</sequence>
<evidence type="ECO:0000313" key="8">
    <source>
        <dbReference type="Proteomes" id="UP001336835"/>
    </source>
</evidence>
<evidence type="ECO:0000256" key="3">
    <source>
        <dbReference type="ARBA" id="ARBA00023082"/>
    </source>
</evidence>
<evidence type="ECO:0000313" key="7">
    <source>
        <dbReference type="EMBL" id="MEE1944752.1"/>
    </source>
</evidence>
<dbReference type="InterPro" id="IPR007627">
    <property type="entry name" value="RNA_pol_sigma70_r2"/>
</dbReference>
<evidence type="ECO:0000256" key="4">
    <source>
        <dbReference type="ARBA" id="ARBA00023163"/>
    </source>
</evidence>
<gene>
    <name evidence="7" type="ORF">VRU48_06520</name>
</gene>
<protein>
    <submittedName>
        <fullName evidence="7">RNA polymerase sigma-70 factor</fullName>
    </submittedName>
</protein>
<dbReference type="InterPro" id="IPR014327">
    <property type="entry name" value="RNA_pol_sigma70_bacteroid"/>
</dbReference>
<dbReference type="InterPro" id="IPR039425">
    <property type="entry name" value="RNA_pol_sigma-70-like"/>
</dbReference>
<dbReference type="PANTHER" id="PTHR43133:SF46">
    <property type="entry name" value="RNA POLYMERASE SIGMA-70 FACTOR ECF SUBFAMILY"/>
    <property type="match status" value="1"/>
</dbReference>
<feature type="domain" description="RNA polymerase sigma-70 region 2" evidence="5">
    <location>
        <begin position="26"/>
        <end position="88"/>
    </location>
</feature>
<dbReference type="Pfam" id="PF08281">
    <property type="entry name" value="Sigma70_r4_2"/>
    <property type="match status" value="1"/>
</dbReference>
<keyword evidence="4" id="KW-0804">Transcription</keyword>
<dbReference type="InterPro" id="IPR036388">
    <property type="entry name" value="WH-like_DNA-bd_sf"/>
</dbReference>
<comment type="caution">
    <text evidence="7">The sequence shown here is derived from an EMBL/GenBank/DDBJ whole genome shotgun (WGS) entry which is preliminary data.</text>
</comment>
<dbReference type="InterPro" id="IPR013325">
    <property type="entry name" value="RNA_pol_sigma_r2"/>
</dbReference>
<feature type="domain" description="RNA polymerase sigma factor 70 region 4 type 2" evidence="6">
    <location>
        <begin position="120"/>
        <end position="171"/>
    </location>
</feature>
<dbReference type="InterPro" id="IPR013249">
    <property type="entry name" value="RNA_pol_sigma70_r4_t2"/>
</dbReference>
<dbReference type="EMBL" id="JAZDQT010000001">
    <property type="protein sequence ID" value="MEE1944752.1"/>
    <property type="molecule type" value="Genomic_DNA"/>
</dbReference>
<dbReference type="Gene3D" id="1.10.10.10">
    <property type="entry name" value="Winged helix-like DNA-binding domain superfamily/Winged helix DNA-binding domain"/>
    <property type="match status" value="1"/>
</dbReference>
<name>A0ABU7I5W6_9SPHI</name>
<dbReference type="Gene3D" id="1.10.1740.10">
    <property type="match status" value="1"/>
</dbReference>
<organism evidence="7 8">
    <name type="scientific">Pedobacter albus</name>
    <dbReference type="NCBI Taxonomy" id="3113905"/>
    <lineage>
        <taxon>Bacteria</taxon>
        <taxon>Pseudomonadati</taxon>
        <taxon>Bacteroidota</taxon>
        <taxon>Sphingobacteriia</taxon>
        <taxon>Sphingobacteriales</taxon>
        <taxon>Sphingobacteriaceae</taxon>
        <taxon>Pedobacter</taxon>
    </lineage>
</organism>
<comment type="similarity">
    <text evidence="1">Belongs to the sigma-70 factor family. ECF subfamily.</text>
</comment>
<dbReference type="RefSeq" id="WP_330107112.1">
    <property type="nucleotide sequence ID" value="NZ_JAZDQT010000001.1"/>
</dbReference>
<dbReference type="PANTHER" id="PTHR43133">
    <property type="entry name" value="RNA POLYMERASE ECF-TYPE SIGMA FACTO"/>
    <property type="match status" value="1"/>
</dbReference>
<dbReference type="SUPFAM" id="SSF88659">
    <property type="entry name" value="Sigma3 and sigma4 domains of RNA polymerase sigma factors"/>
    <property type="match status" value="1"/>
</dbReference>
<dbReference type="NCBIfam" id="TIGR02937">
    <property type="entry name" value="sigma70-ECF"/>
    <property type="match status" value="1"/>
</dbReference>
<evidence type="ECO:0000259" key="6">
    <source>
        <dbReference type="Pfam" id="PF08281"/>
    </source>
</evidence>
<dbReference type="Proteomes" id="UP001336835">
    <property type="component" value="Unassembled WGS sequence"/>
</dbReference>
<accession>A0ABU7I5W6</accession>
<reference evidence="7 8" key="1">
    <citation type="submission" date="2024-01" db="EMBL/GenBank/DDBJ databases">
        <title>Pedobacter sp. nov., isolated from fresh soil.</title>
        <authorList>
            <person name="Le N.T.T."/>
        </authorList>
    </citation>
    <scope>NUCLEOTIDE SEQUENCE [LARGE SCALE GENOMIC DNA]</scope>
    <source>
        <strain evidence="7 8">KR3-3</strain>
    </source>
</reference>
<evidence type="ECO:0000259" key="5">
    <source>
        <dbReference type="Pfam" id="PF04542"/>
    </source>
</evidence>
<proteinExistence type="inferred from homology"/>
<evidence type="ECO:0000256" key="2">
    <source>
        <dbReference type="ARBA" id="ARBA00023015"/>
    </source>
</evidence>
<keyword evidence="2" id="KW-0805">Transcription regulation</keyword>
<keyword evidence="3" id="KW-0731">Sigma factor</keyword>
<dbReference type="SUPFAM" id="SSF88946">
    <property type="entry name" value="Sigma2 domain of RNA polymerase sigma factors"/>
    <property type="match status" value="1"/>
</dbReference>
<dbReference type="InterPro" id="IPR014284">
    <property type="entry name" value="RNA_pol_sigma-70_dom"/>
</dbReference>
<dbReference type="Pfam" id="PF04542">
    <property type="entry name" value="Sigma70_r2"/>
    <property type="match status" value="1"/>
</dbReference>
<keyword evidence="8" id="KW-1185">Reference proteome</keyword>